<dbReference type="InterPro" id="IPR010982">
    <property type="entry name" value="Lambda_DNA-bd_dom_sf"/>
</dbReference>
<evidence type="ECO:0000259" key="1">
    <source>
        <dbReference type="PROSITE" id="PS50943"/>
    </source>
</evidence>
<dbReference type="Pfam" id="PF01381">
    <property type="entry name" value="HTH_3"/>
    <property type="match status" value="1"/>
</dbReference>
<reference evidence="2" key="1">
    <citation type="journal article" date="2021" name="Proc. Natl. Acad. Sci. U.S.A.">
        <title>A Catalog of Tens of Thousands of Viruses from Human Metagenomes Reveals Hidden Associations with Chronic Diseases.</title>
        <authorList>
            <person name="Tisza M.J."/>
            <person name="Buck C.B."/>
        </authorList>
    </citation>
    <scope>NUCLEOTIDE SEQUENCE</scope>
    <source>
        <strain evidence="2">CtZd434</strain>
    </source>
</reference>
<dbReference type="GO" id="GO:0003677">
    <property type="term" value="F:DNA binding"/>
    <property type="evidence" value="ECO:0007669"/>
    <property type="project" value="InterPro"/>
</dbReference>
<feature type="domain" description="HTH cro/C1-type" evidence="1">
    <location>
        <begin position="20"/>
        <end position="52"/>
    </location>
</feature>
<dbReference type="EMBL" id="BK016088">
    <property type="protein sequence ID" value="DAF93855.1"/>
    <property type="molecule type" value="Genomic_DNA"/>
</dbReference>
<proteinExistence type="predicted"/>
<dbReference type="SUPFAM" id="SSF47413">
    <property type="entry name" value="lambda repressor-like DNA-binding domains"/>
    <property type="match status" value="1"/>
</dbReference>
<dbReference type="InterPro" id="IPR001387">
    <property type="entry name" value="Cro/C1-type_HTH"/>
</dbReference>
<name>A0A8S5UH95_9CAUD</name>
<accession>A0A8S5UH95</accession>
<dbReference type="CDD" id="cd00093">
    <property type="entry name" value="HTH_XRE"/>
    <property type="match status" value="1"/>
</dbReference>
<organism evidence="2">
    <name type="scientific">Siphoviridae sp. ctZd434</name>
    <dbReference type="NCBI Taxonomy" id="2825559"/>
    <lineage>
        <taxon>Viruses</taxon>
        <taxon>Duplodnaviria</taxon>
        <taxon>Heunggongvirae</taxon>
        <taxon>Uroviricota</taxon>
        <taxon>Caudoviricetes</taxon>
    </lineage>
</organism>
<protein>
    <submittedName>
        <fullName evidence="2">Helix-turn-helix domain protein</fullName>
    </submittedName>
</protein>
<sequence length="58" mass="6499">MLDLNNLFSLLQTKGESKRLSDYTGISTGNISDWKSGRSKPSAETLVKIADYVNYLRC</sequence>
<dbReference type="PROSITE" id="PS50943">
    <property type="entry name" value="HTH_CROC1"/>
    <property type="match status" value="1"/>
</dbReference>
<dbReference type="Gene3D" id="1.10.260.40">
    <property type="entry name" value="lambda repressor-like DNA-binding domains"/>
    <property type="match status" value="1"/>
</dbReference>
<evidence type="ECO:0000313" key="2">
    <source>
        <dbReference type="EMBL" id="DAF93855.1"/>
    </source>
</evidence>